<dbReference type="AlphaFoldDB" id="A0A547Q737"/>
<gene>
    <name evidence="3" type="ORF">FEV53_05620</name>
</gene>
<dbReference type="OrthoDB" id="9785695at2"/>
<evidence type="ECO:0000313" key="3">
    <source>
        <dbReference type="EMBL" id="TRD22200.1"/>
    </source>
</evidence>
<feature type="binding site" evidence="2">
    <location>
        <position position="102"/>
    </location>
    <ligand>
        <name>Mg(2+)</name>
        <dbReference type="ChEBI" id="CHEBI:18420"/>
        <label>1</label>
        <note>catalytic</note>
    </ligand>
</feature>
<dbReference type="SUPFAM" id="SSF56655">
    <property type="entry name" value="Carbohydrate phosphatase"/>
    <property type="match status" value="1"/>
</dbReference>
<dbReference type="Gene3D" id="3.40.190.80">
    <property type="match status" value="1"/>
</dbReference>
<reference evidence="3 4" key="1">
    <citation type="submission" date="2019-06" db="EMBL/GenBank/DDBJ databases">
        <title>Paenimaribius caenipelagi gen. nov., sp. nov., isolated from a tidal flat.</title>
        <authorList>
            <person name="Yoon J.-H."/>
        </authorList>
    </citation>
    <scope>NUCLEOTIDE SEQUENCE [LARGE SCALE GENOMIC DNA]</scope>
    <source>
        <strain evidence="3 4">JBTF-M29</strain>
    </source>
</reference>
<organism evidence="3 4">
    <name type="scientific">Palleronia caenipelagi</name>
    <dbReference type="NCBI Taxonomy" id="2489174"/>
    <lineage>
        <taxon>Bacteria</taxon>
        <taxon>Pseudomonadati</taxon>
        <taxon>Pseudomonadota</taxon>
        <taxon>Alphaproteobacteria</taxon>
        <taxon>Rhodobacterales</taxon>
        <taxon>Roseobacteraceae</taxon>
        <taxon>Palleronia</taxon>
    </lineage>
</organism>
<dbReference type="PANTHER" id="PTHR20854:SF4">
    <property type="entry name" value="INOSITOL-1-MONOPHOSPHATASE-RELATED"/>
    <property type="match status" value="1"/>
</dbReference>
<comment type="cofactor">
    <cofactor evidence="2">
        <name>Mg(2+)</name>
        <dbReference type="ChEBI" id="CHEBI:18420"/>
    </cofactor>
</comment>
<dbReference type="PRINTS" id="PR00377">
    <property type="entry name" value="IMPHPHTASES"/>
</dbReference>
<dbReference type="GO" id="GO:0008934">
    <property type="term" value="F:inositol monophosphate 1-phosphatase activity"/>
    <property type="evidence" value="ECO:0007669"/>
    <property type="project" value="TreeGrafter"/>
</dbReference>
<feature type="binding site" evidence="2">
    <location>
        <position position="228"/>
    </location>
    <ligand>
        <name>Mg(2+)</name>
        <dbReference type="ChEBI" id="CHEBI:18420"/>
        <label>1</label>
        <note>catalytic</note>
    </ligand>
</feature>
<comment type="caution">
    <text evidence="3">The sequence shown here is derived from an EMBL/GenBank/DDBJ whole genome shotgun (WGS) entry which is preliminary data.</text>
</comment>
<evidence type="ECO:0000313" key="4">
    <source>
        <dbReference type="Proteomes" id="UP000318590"/>
    </source>
</evidence>
<dbReference type="PANTHER" id="PTHR20854">
    <property type="entry name" value="INOSITOL MONOPHOSPHATASE"/>
    <property type="match status" value="1"/>
</dbReference>
<comment type="similarity">
    <text evidence="1">Belongs to the inositol monophosphatase superfamily.</text>
</comment>
<feature type="binding site" evidence="2">
    <location>
        <position position="76"/>
    </location>
    <ligand>
        <name>Mg(2+)</name>
        <dbReference type="ChEBI" id="CHEBI:18420"/>
        <label>1</label>
        <note>catalytic</note>
    </ligand>
</feature>
<proteinExistence type="inferred from homology"/>
<dbReference type="GO" id="GO:0046872">
    <property type="term" value="F:metal ion binding"/>
    <property type="evidence" value="ECO:0007669"/>
    <property type="project" value="UniProtKB-KW"/>
</dbReference>
<name>A0A547Q737_9RHOB</name>
<dbReference type="GO" id="GO:0007165">
    <property type="term" value="P:signal transduction"/>
    <property type="evidence" value="ECO:0007669"/>
    <property type="project" value="TreeGrafter"/>
</dbReference>
<keyword evidence="2" id="KW-0479">Metal-binding</keyword>
<dbReference type="RefSeq" id="WP_142833837.1">
    <property type="nucleotide sequence ID" value="NZ_VFSV01000007.1"/>
</dbReference>
<evidence type="ECO:0000256" key="2">
    <source>
        <dbReference type="PIRSR" id="PIRSR600760-2"/>
    </source>
</evidence>
<dbReference type="Pfam" id="PF00459">
    <property type="entry name" value="Inositol_P"/>
    <property type="match status" value="1"/>
</dbReference>
<keyword evidence="2" id="KW-0460">Magnesium</keyword>
<dbReference type="Proteomes" id="UP000318590">
    <property type="component" value="Unassembled WGS sequence"/>
</dbReference>
<accession>A0A547Q737</accession>
<dbReference type="Gene3D" id="3.30.540.10">
    <property type="entry name" value="Fructose-1,6-Bisphosphatase, subunit A, domain 1"/>
    <property type="match status" value="1"/>
</dbReference>
<protein>
    <submittedName>
        <fullName evidence="3">Inositol monophosphatase</fullName>
    </submittedName>
</protein>
<evidence type="ECO:0000256" key="1">
    <source>
        <dbReference type="ARBA" id="ARBA00009759"/>
    </source>
</evidence>
<keyword evidence="4" id="KW-1185">Reference proteome</keyword>
<sequence length="282" mass="30889">MTEAPMIDDTLSEALVGAVRDVARAEILPRFRRLSGEEIDTKSGPDDLVTVADRAAEEALGERVARLLPEALFLGEEAISTDPSLLDGLDEADLAVIVDPVDGTWNFARGLALFAVMLAVVARGETVFGLIYDPVLDDWMLARPGQGAWACRPDAAPRRLRSAPEKPEAEETGYLPTGLFTMPARERLLPLYLTHRRVQNLRCSAHEYRLMIDGHADWMVTHSSNPWDHLAGRLCLTEAGGAIAQVGAVPWRVGDTSRVLLAARSEARLGLLEEQLSEVFDQ</sequence>
<dbReference type="EMBL" id="VFSV01000007">
    <property type="protein sequence ID" value="TRD22200.1"/>
    <property type="molecule type" value="Genomic_DNA"/>
</dbReference>
<feature type="binding site" evidence="2">
    <location>
        <position position="99"/>
    </location>
    <ligand>
        <name>Mg(2+)</name>
        <dbReference type="ChEBI" id="CHEBI:18420"/>
        <label>1</label>
        <note>catalytic</note>
    </ligand>
</feature>
<dbReference type="InterPro" id="IPR000760">
    <property type="entry name" value="Inositol_monophosphatase-like"/>
</dbReference>
<dbReference type="GO" id="GO:0006020">
    <property type="term" value="P:inositol metabolic process"/>
    <property type="evidence" value="ECO:0007669"/>
    <property type="project" value="TreeGrafter"/>
</dbReference>